<name>A0A1S1RM26_9ACTN</name>
<reference evidence="3" key="1">
    <citation type="submission" date="2016-07" db="EMBL/GenBank/DDBJ databases">
        <title>Sequence Frankia sp. strain CcI1.17.</title>
        <authorList>
            <person name="Ghodhbane-Gtari F."/>
            <person name="Swanson E."/>
            <person name="Gueddou A."/>
            <person name="Morris K."/>
            <person name="Hezbri K."/>
            <person name="Ktari A."/>
            <person name="Nouioui I."/>
            <person name="Abebe-Akele F."/>
            <person name="Simpson S."/>
            <person name="Thomas K."/>
            <person name="Gtari M."/>
            <person name="Tisa L.S."/>
            <person name="Hurst S."/>
        </authorList>
    </citation>
    <scope>NUCLEOTIDE SEQUENCE [LARGE SCALE GENOMIC DNA]</scope>
    <source>
        <strain evidence="3">Cc1.17</strain>
    </source>
</reference>
<sequence>MHLGPAAGAGGQLDDDVVRGERPRDDLGLSTVKRMVSSDLLTKLSGDRFTLLTSGGSTSAEVEPGVDKDRSVAHWVIVA</sequence>
<comment type="caution">
    <text evidence="2">The sequence shown here is derived from an EMBL/GenBank/DDBJ whole genome shotgun (WGS) entry which is preliminary data.</text>
</comment>
<accession>A0A1S1RM26</accession>
<keyword evidence="3" id="KW-1185">Reference proteome</keyword>
<evidence type="ECO:0000256" key="1">
    <source>
        <dbReference type="SAM" id="MobiDB-lite"/>
    </source>
</evidence>
<gene>
    <name evidence="2" type="ORF">CC117_02210</name>
</gene>
<organism evidence="2 3">
    <name type="scientific">Parafrankia colletiae</name>
    <dbReference type="NCBI Taxonomy" id="573497"/>
    <lineage>
        <taxon>Bacteria</taxon>
        <taxon>Bacillati</taxon>
        <taxon>Actinomycetota</taxon>
        <taxon>Actinomycetes</taxon>
        <taxon>Frankiales</taxon>
        <taxon>Frankiaceae</taxon>
        <taxon>Parafrankia</taxon>
    </lineage>
</organism>
<protein>
    <submittedName>
        <fullName evidence="2">Uncharacterized protein</fullName>
    </submittedName>
</protein>
<proteinExistence type="predicted"/>
<feature type="region of interest" description="Disordered" evidence="1">
    <location>
        <begin position="1"/>
        <end position="24"/>
    </location>
</feature>
<dbReference type="EMBL" id="MBLM01000002">
    <property type="protein sequence ID" value="OHV46455.1"/>
    <property type="molecule type" value="Genomic_DNA"/>
</dbReference>
<dbReference type="AlphaFoldDB" id="A0A1S1RM26"/>
<evidence type="ECO:0000313" key="3">
    <source>
        <dbReference type="Proteomes" id="UP000179627"/>
    </source>
</evidence>
<evidence type="ECO:0000313" key="2">
    <source>
        <dbReference type="EMBL" id="OHV46455.1"/>
    </source>
</evidence>
<dbReference type="Proteomes" id="UP000179627">
    <property type="component" value="Unassembled WGS sequence"/>
</dbReference>